<accession>A0A3N0IZE9</accession>
<dbReference type="SUPFAM" id="SSF81296">
    <property type="entry name" value="E set domains"/>
    <property type="match status" value="1"/>
</dbReference>
<comment type="caution">
    <text evidence="2">The sequence shown here is derived from an EMBL/GenBank/DDBJ whole genome shotgun (WGS) entry which is preliminary data.</text>
</comment>
<organism evidence="2 4">
    <name type="scientific">Eggerthella sinensis</name>
    <dbReference type="NCBI Taxonomy" id="242230"/>
    <lineage>
        <taxon>Bacteria</taxon>
        <taxon>Bacillati</taxon>
        <taxon>Actinomycetota</taxon>
        <taxon>Coriobacteriia</taxon>
        <taxon>Eggerthellales</taxon>
        <taxon>Eggerthellaceae</taxon>
        <taxon>Eggerthella</taxon>
    </lineage>
</organism>
<keyword evidence="3" id="KW-1185">Reference proteome</keyword>
<sequence length="89" mass="10094">MTHRVGEPLEFDGYVDDFERNVSAMQFSLDGGVTWTTYPTTDVAIDKGVNWRFVYRPERPGRYLLKVRAVDGEGAASDIVAEYAFEVEL</sequence>
<evidence type="ECO:0000313" key="3">
    <source>
        <dbReference type="Proteomes" id="UP000253817"/>
    </source>
</evidence>
<reference evidence="4" key="2">
    <citation type="submission" date="2018-05" db="EMBL/GenBank/DDBJ databases">
        <title>Genome Sequencing of selected type strains of the family Eggerthellaceae.</title>
        <authorList>
            <person name="Danylec N."/>
            <person name="Stoll D.A."/>
            <person name="Doetsch A."/>
            <person name="Huch M."/>
        </authorList>
    </citation>
    <scope>NUCLEOTIDE SEQUENCE [LARGE SCALE GENOMIC DNA]</scope>
    <source>
        <strain evidence="4">DSM 16107</strain>
    </source>
</reference>
<dbReference type="RefSeq" id="WP_114546977.1">
    <property type="nucleotide sequence ID" value="NZ_JAJCHC010000013.1"/>
</dbReference>
<evidence type="ECO:0000313" key="1">
    <source>
        <dbReference type="EMBL" id="RDB67830.1"/>
    </source>
</evidence>
<protein>
    <recommendedName>
        <fullName evidence="5">Molybdopterin-binding protein</fullName>
    </recommendedName>
</protein>
<dbReference type="Proteomes" id="UP000270112">
    <property type="component" value="Unassembled WGS sequence"/>
</dbReference>
<gene>
    <name evidence="1" type="ORF">C1876_11975</name>
    <name evidence="2" type="ORF">DMP09_05800</name>
</gene>
<dbReference type="EMBL" id="QICC01000016">
    <property type="protein sequence ID" value="RNM42275.1"/>
    <property type="molecule type" value="Genomic_DNA"/>
</dbReference>
<reference evidence="2" key="3">
    <citation type="journal article" date="2019" name="Microbiol. Resour. Announc.">
        <title>Draft Genome Sequences of Type Strains of Gordonibacter faecihominis, Paraeggerthella hongkongensis, Parvibacter caecicola,Slackia equolifaciens, Slackia faecicanis, and Slackia isoflavoniconvertens.</title>
        <authorList>
            <person name="Danylec N."/>
            <person name="Stoll D.A."/>
            <person name="Dotsch A."/>
            <person name="Huch M."/>
        </authorList>
    </citation>
    <scope>NUCLEOTIDE SEQUENCE</scope>
    <source>
        <strain evidence="2">DSM 16107</strain>
    </source>
</reference>
<evidence type="ECO:0000313" key="4">
    <source>
        <dbReference type="Proteomes" id="UP000270112"/>
    </source>
</evidence>
<evidence type="ECO:0000313" key="2">
    <source>
        <dbReference type="EMBL" id="RNM42275.1"/>
    </source>
</evidence>
<dbReference type="InterPro" id="IPR014756">
    <property type="entry name" value="Ig_E-set"/>
</dbReference>
<proteinExistence type="predicted"/>
<dbReference type="OrthoDB" id="9795587at2"/>
<dbReference type="Proteomes" id="UP000253817">
    <property type="component" value="Unassembled WGS sequence"/>
</dbReference>
<dbReference type="Gene3D" id="2.60.40.650">
    <property type="match status" value="1"/>
</dbReference>
<evidence type="ECO:0008006" key="5">
    <source>
        <dbReference type="Google" id="ProtNLM"/>
    </source>
</evidence>
<name>A0A3N0IZE9_9ACTN</name>
<dbReference type="AlphaFoldDB" id="A0A3N0IZE9"/>
<reference evidence="1 3" key="1">
    <citation type="journal article" date="2018" name="Elife">
        <title>Discovery and characterization of a prevalent human gut bacterial enzyme sufficient for the inactivation of a family of plant toxins.</title>
        <authorList>
            <person name="Koppel N."/>
            <person name="Bisanz J.E."/>
            <person name="Pandelia M.E."/>
            <person name="Turnbaugh P.J."/>
            <person name="Balskus E.P."/>
        </authorList>
    </citation>
    <scope>NUCLEOTIDE SEQUENCE [LARGE SCALE GENOMIC DNA]</scope>
    <source>
        <strain evidence="1 3">DSM 16107</strain>
    </source>
</reference>
<dbReference type="EMBL" id="PPTT01000021">
    <property type="protein sequence ID" value="RDB67830.1"/>
    <property type="molecule type" value="Genomic_DNA"/>
</dbReference>